<gene>
    <name evidence="15" type="ORF">PSACC_03229</name>
</gene>
<dbReference type="PANTHER" id="PTHR47168">
    <property type="entry name" value="RING ZINC FINGER DOMAIN SUPERFAMILY PROTEIN-RELATED"/>
    <property type="match status" value="1"/>
</dbReference>
<sequence length="409" mass="45953">MQPVKFLAALPLVTAVIEVISTEEHYPDRTANFGPLFPVAGMSGYLVPVEFLRGDDQWGCEPLKQADFEKSTFFQALLKAHGKNAPPLPWIALVERGKCTFTDKVRAMQSSGASAVIVGDNTKGGLIKMFGPNDTSDIVISSAFIMQWEYRDLKYQAMERLASYFQYHSFDALGWPKNTLDTTNKFENIPALAVRIFPDEFSDWPILDMLATILVIPALLGLFLYILWRCRMTDGDWGDEAFRTSPLDTPAPYHVVHNLPTKSFLLSQMSENDPDVCAICLDDFEDGDDLRKLPCKHEFHIECIDPWLLTRKRTCPICKQDSCPNEQAVTNYPPPVIIPILPGNDGSSTEETWNSSAFQTMSPVPSDTEPLLQRTTSPRSMRAPIPDINDEDYRACRELAASFRSQRSA</sequence>
<dbReference type="SMART" id="SM00184">
    <property type="entry name" value="RING"/>
    <property type="match status" value="1"/>
</dbReference>
<dbReference type="FunFam" id="3.30.40.10:FF:000388">
    <property type="entry name" value="Putative RING zinc finger domain superfamily protein"/>
    <property type="match status" value="1"/>
</dbReference>
<evidence type="ECO:0000256" key="6">
    <source>
        <dbReference type="ARBA" id="ARBA00022771"/>
    </source>
</evidence>
<dbReference type="SUPFAM" id="SSF52025">
    <property type="entry name" value="PA domain"/>
    <property type="match status" value="1"/>
</dbReference>
<keyword evidence="13" id="KW-0732">Signal</keyword>
<evidence type="ECO:0000256" key="9">
    <source>
        <dbReference type="ARBA" id="ARBA00023136"/>
    </source>
</evidence>
<dbReference type="SMART" id="SM00744">
    <property type="entry name" value="RINGv"/>
    <property type="match status" value="1"/>
</dbReference>
<keyword evidence="9 12" id="KW-0472">Membrane</keyword>
<dbReference type="InterPro" id="IPR001841">
    <property type="entry name" value="Znf_RING"/>
</dbReference>
<dbReference type="EC" id="2.3.2.27" evidence="3"/>
<evidence type="ECO:0000256" key="11">
    <source>
        <dbReference type="SAM" id="MobiDB-lite"/>
    </source>
</evidence>
<comment type="subcellular location">
    <subcellularLocation>
        <location evidence="2">Membrane</location>
        <topology evidence="2">Single-pass membrane protein</topology>
    </subcellularLocation>
</comment>
<evidence type="ECO:0000256" key="10">
    <source>
        <dbReference type="PROSITE-ProRule" id="PRU00175"/>
    </source>
</evidence>
<dbReference type="PROSITE" id="PS50089">
    <property type="entry name" value="ZF_RING_2"/>
    <property type="match status" value="1"/>
</dbReference>
<dbReference type="Pfam" id="PF02225">
    <property type="entry name" value="PA"/>
    <property type="match status" value="1"/>
</dbReference>
<dbReference type="InterPro" id="IPR046450">
    <property type="entry name" value="PA_dom_sf"/>
</dbReference>
<dbReference type="OrthoDB" id="8062037at2759"/>
<dbReference type="EMBL" id="MTSL01000200">
    <property type="protein sequence ID" value="PJF16951.1"/>
    <property type="molecule type" value="Genomic_DNA"/>
</dbReference>
<keyword evidence="6 10" id="KW-0863">Zinc-finger</keyword>
<accession>A0A2H9TGT7</accession>
<evidence type="ECO:0000256" key="7">
    <source>
        <dbReference type="ARBA" id="ARBA00022833"/>
    </source>
</evidence>
<evidence type="ECO:0000256" key="2">
    <source>
        <dbReference type="ARBA" id="ARBA00004167"/>
    </source>
</evidence>
<reference evidence="15 16" key="1">
    <citation type="submission" date="2016-10" db="EMBL/GenBank/DDBJ databases">
        <title>The genome of Paramicrosporidium saccamoebae is the missing link in understanding Cryptomycota and Microsporidia evolution.</title>
        <authorList>
            <person name="Quandt C.A."/>
            <person name="Beaudet D."/>
            <person name="Corsaro D."/>
            <person name="Michel R."/>
            <person name="Corradi N."/>
            <person name="James T."/>
        </authorList>
    </citation>
    <scope>NUCLEOTIDE SEQUENCE [LARGE SCALE GENOMIC DNA]</scope>
    <source>
        <strain evidence="15 16">KSL3</strain>
    </source>
</reference>
<dbReference type="PANTHER" id="PTHR47168:SF1">
    <property type="entry name" value="OS02G0798600 PROTEIN"/>
    <property type="match status" value="1"/>
</dbReference>
<keyword evidence="5" id="KW-0479">Metal-binding</keyword>
<keyword evidence="16" id="KW-1185">Reference proteome</keyword>
<evidence type="ECO:0000256" key="5">
    <source>
        <dbReference type="ARBA" id="ARBA00022723"/>
    </source>
</evidence>
<feature type="signal peptide" evidence="13">
    <location>
        <begin position="1"/>
        <end position="22"/>
    </location>
</feature>
<evidence type="ECO:0000313" key="15">
    <source>
        <dbReference type="EMBL" id="PJF16951.1"/>
    </source>
</evidence>
<dbReference type="Gene3D" id="3.30.40.10">
    <property type="entry name" value="Zinc/RING finger domain, C3HC4 (zinc finger)"/>
    <property type="match status" value="1"/>
</dbReference>
<evidence type="ECO:0000256" key="4">
    <source>
        <dbReference type="ARBA" id="ARBA00022692"/>
    </source>
</evidence>
<organism evidence="15 16">
    <name type="scientific">Paramicrosporidium saccamoebae</name>
    <dbReference type="NCBI Taxonomy" id="1246581"/>
    <lineage>
        <taxon>Eukaryota</taxon>
        <taxon>Fungi</taxon>
        <taxon>Fungi incertae sedis</taxon>
        <taxon>Cryptomycota</taxon>
        <taxon>Cryptomycota incertae sedis</taxon>
        <taxon>Paramicrosporidium</taxon>
    </lineage>
</organism>
<protein>
    <recommendedName>
        <fullName evidence="3">RING-type E3 ubiquitin transferase</fullName>
        <ecNumber evidence="3">2.3.2.27</ecNumber>
    </recommendedName>
</protein>
<dbReference type="InterPro" id="IPR013083">
    <property type="entry name" value="Znf_RING/FYVE/PHD"/>
</dbReference>
<dbReference type="Gene3D" id="3.50.30.30">
    <property type="match status" value="1"/>
</dbReference>
<comment type="catalytic activity">
    <reaction evidence="1">
        <text>S-ubiquitinyl-[E2 ubiquitin-conjugating enzyme]-L-cysteine + [acceptor protein]-L-lysine = [E2 ubiquitin-conjugating enzyme]-L-cysteine + N(6)-ubiquitinyl-[acceptor protein]-L-lysine.</text>
        <dbReference type="EC" id="2.3.2.27"/>
    </reaction>
</comment>
<dbReference type="CDD" id="cd16454">
    <property type="entry name" value="RING-H2_PA-TM-RING"/>
    <property type="match status" value="1"/>
</dbReference>
<dbReference type="SUPFAM" id="SSF57850">
    <property type="entry name" value="RING/U-box"/>
    <property type="match status" value="1"/>
</dbReference>
<dbReference type="GO" id="GO:0016020">
    <property type="term" value="C:membrane"/>
    <property type="evidence" value="ECO:0007669"/>
    <property type="project" value="UniProtKB-SubCell"/>
</dbReference>
<keyword evidence="7" id="KW-0862">Zinc</keyword>
<keyword evidence="4 12" id="KW-0812">Transmembrane</keyword>
<dbReference type="AlphaFoldDB" id="A0A2H9TGT7"/>
<dbReference type="Proteomes" id="UP000240830">
    <property type="component" value="Unassembled WGS sequence"/>
</dbReference>
<evidence type="ECO:0000256" key="1">
    <source>
        <dbReference type="ARBA" id="ARBA00000900"/>
    </source>
</evidence>
<evidence type="ECO:0000313" key="16">
    <source>
        <dbReference type="Proteomes" id="UP000240830"/>
    </source>
</evidence>
<dbReference type="STRING" id="1246581.A0A2H9TGT7"/>
<keyword evidence="8 12" id="KW-1133">Transmembrane helix</keyword>
<evidence type="ECO:0000256" key="12">
    <source>
        <dbReference type="SAM" id="Phobius"/>
    </source>
</evidence>
<dbReference type="Pfam" id="PF13639">
    <property type="entry name" value="zf-RING_2"/>
    <property type="match status" value="1"/>
</dbReference>
<dbReference type="GO" id="GO:0008270">
    <property type="term" value="F:zinc ion binding"/>
    <property type="evidence" value="ECO:0007669"/>
    <property type="project" value="UniProtKB-KW"/>
</dbReference>
<evidence type="ECO:0000259" key="14">
    <source>
        <dbReference type="PROSITE" id="PS50089"/>
    </source>
</evidence>
<feature type="transmembrane region" description="Helical" evidence="12">
    <location>
        <begin position="204"/>
        <end position="228"/>
    </location>
</feature>
<feature type="region of interest" description="Disordered" evidence="11">
    <location>
        <begin position="360"/>
        <end position="387"/>
    </location>
</feature>
<evidence type="ECO:0000256" key="3">
    <source>
        <dbReference type="ARBA" id="ARBA00012483"/>
    </source>
</evidence>
<evidence type="ECO:0000256" key="8">
    <source>
        <dbReference type="ARBA" id="ARBA00022989"/>
    </source>
</evidence>
<dbReference type="InterPro" id="IPR011016">
    <property type="entry name" value="Znf_RING-CH"/>
</dbReference>
<proteinExistence type="predicted"/>
<dbReference type="GO" id="GO:0061630">
    <property type="term" value="F:ubiquitin protein ligase activity"/>
    <property type="evidence" value="ECO:0007669"/>
    <property type="project" value="UniProtKB-EC"/>
</dbReference>
<name>A0A2H9TGT7_9FUNG</name>
<evidence type="ECO:0000256" key="13">
    <source>
        <dbReference type="SAM" id="SignalP"/>
    </source>
</evidence>
<dbReference type="InterPro" id="IPR051653">
    <property type="entry name" value="E3_ligase_sorting_rcpt"/>
</dbReference>
<dbReference type="InterPro" id="IPR003137">
    <property type="entry name" value="PA_domain"/>
</dbReference>
<feature type="chain" id="PRO_5014195847" description="RING-type E3 ubiquitin transferase" evidence="13">
    <location>
        <begin position="23"/>
        <end position="409"/>
    </location>
</feature>
<feature type="domain" description="RING-type" evidence="14">
    <location>
        <begin position="277"/>
        <end position="319"/>
    </location>
</feature>
<comment type="caution">
    <text evidence="15">The sequence shown here is derived from an EMBL/GenBank/DDBJ whole genome shotgun (WGS) entry which is preliminary data.</text>
</comment>